<dbReference type="RefSeq" id="WP_092485026.1">
    <property type="nucleotide sequence ID" value="NZ_FOYM01000022.1"/>
</dbReference>
<dbReference type="STRING" id="39060.SAMN05660706_12228"/>
<protein>
    <submittedName>
        <fullName evidence="2">Uncharacterized protein</fullName>
    </submittedName>
</protein>
<name>A0A1I6DZX3_9FIRM</name>
<dbReference type="EMBL" id="FOYM01000022">
    <property type="protein sequence ID" value="SFR11013.1"/>
    <property type="molecule type" value="Genomic_DNA"/>
</dbReference>
<feature type="coiled-coil region" evidence="1">
    <location>
        <begin position="40"/>
        <end position="117"/>
    </location>
</feature>
<keyword evidence="3" id="KW-1185">Reference proteome</keyword>
<gene>
    <name evidence="2" type="ORF">SAMN05660706_12228</name>
</gene>
<evidence type="ECO:0000313" key="3">
    <source>
        <dbReference type="Proteomes" id="UP000199584"/>
    </source>
</evidence>
<sequence>MTQEKQRPRPPAGRVLGIALLVLLWLGLTTAGFWQAREYVEQKVREIQETNALNVQALEEQIQSLRTEMNDIEEALAQTDKTLSSTGSASEEVNKRITELDEQLRNLEKSLNILKESGNADY</sequence>
<organism evidence="2 3">
    <name type="scientific">Desulfoscipio geothermicus DSM 3669</name>
    <dbReference type="NCBI Taxonomy" id="1121426"/>
    <lineage>
        <taxon>Bacteria</taxon>
        <taxon>Bacillati</taxon>
        <taxon>Bacillota</taxon>
        <taxon>Clostridia</taxon>
        <taxon>Eubacteriales</taxon>
        <taxon>Desulfallaceae</taxon>
        <taxon>Desulfoscipio</taxon>
    </lineage>
</organism>
<dbReference type="Proteomes" id="UP000199584">
    <property type="component" value="Unassembled WGS sequence"/>
</dbReference>
<dbReference type="AlphaFoldDB" id="A0A1I6DZX3"/>
<reference evidence="3" key="1">
    <citation type="submission" date="2016-10" db="EMBL/GenBank/DDBJ databases">
        <authorList>
            <person name="Varghese N."/>
            <person name="Submissions S."/>
        </authorList>
    </citation>
    <scope>NUCLEOTIDE SEQUENCE [LARGE SCALE GENOMIC DNA]</scope>
    <source>
        <strain evidence="3">DSM 3669</strain>
    </source>
</reference>
<keyword evidence="1" id="KW-0175">Coiled coil</keyword>
<accession>A0A1I6DZX3</accession>
<dbReference type="OrthoDB" id="1957479at2"/>
<dbReference type="SUPFAM" id="SSF57997">
    <property type="entry name" value="Tropomyosin"/>
    <property type="match status" value="1"/>
</dbReference>
<proteinExistence type="predicted"/>
<evidence type="ECO:0000256" key="1">
    <source>
        <dbReference type="SAM" id="Coils"/>
    </source>
</evidence>
<evidence type="ECO:0000313" key="2">
    <source>
        <dbReference type="EMBL" id="SFR11013.1"/>
    </source>
</evidence>